<sequence length="213" mass="22203">MHHGSPPCWCAVSIGQSASFSNTAAAMLMSFLLRCHIRTTHRDTVIERRHVLPYLKLAQGASIGKPGTHSAARSAPPTCSAPLANTDYVGQDLSNVAATSVNECCAACLAVATCNAYSFKANVCYLKSGSNNQVSLPGVTAVALYRCSAPELGVDYVDNDIGNVASPSYVRCCELCRNTAGCHAFSWASGVCYLKSAKGATTNAAGVTSAMVL</sequence>
<dbReference type="STRING" id="695850.A0A067BSE2"/>
<dbReference type="EMBL" id="KK583618">
    <property type="protein sequence ID" value="KDO17592.1"/>
    <property type="molecule type" value="Genomic_DNA"/>
</dbReference>
<dbReference type="RefSeq" id="XP_012211701.1">
    <property type="nucleotide sequence ID" value="XM_012356311.1"/>
</dbReference>
<dbReference type="GO" id="GO:0006508">
    <property type="term" value="P:proteolysis"/>
    <property type="evidence" value="ECO:0007669"/>
    <property type="project" value="InterPro"/>
</dbReference>
<dbReference type="SUPFAM" id="SSF57414">
    <property type="entry name" value="Hairpin loop containing domain-like"/>
    <property type="match status" value="1"/>
</dbReference>
<dbReference type="Gene3D" id="3.50.4.10">
    <property type="entry name" value="Hepatocyte Growth Factor"/>
    <property type="match status" value="2"/>
</dbReference>
<organism evidence="4 5">
    <name type="scientific">Saprolegnia parasitica (strain CBS 223.65)</name>
    <dbReference type="NCBI Taxonomy" id="695850"/>
    <lineage>
        <taxon>Eukaryota</taxon>
        <taxon>Sar</taxon>
        <taxon>Stramenopiles</taxon>
        <taxon>Oomycota</taxon>
        <taxon>Saprolegniomycetes</taxon>
        <taxon>Saprolegniales</taxon>
        <taxon>Saprolegniaceae</taxon>
        <taxon>Saprolegnia</taxon>
    </lineage>
</organism>
<dbReference type="InterPro" id="IPR000177">
    <property type="entry name" value="Apple"/>
</dbReference>
<evidence type="ECO:0000313" key="5">
    <source>
        <dbReference type="Proteomes" id="UP000030745"/>
    </source>
</evidence>
<keyword evidence="2" id="KW-1015">Disulfide bond</keyword>
<dbReference type="PANTHER" id="PTHR33946">
    <property type="match status" value="1"/>
</dbReference>
<evidence type="ECO:0000259" key="3">
    <source>
        <dbReference type="PROSITE" id="PS50948"/>
    </source>
</evidence>
<evidence type="ECO:0000313" key="4">
    <source>
        <dbReference type="EMBL" id="KDO17592.1"/>
    </source>
</evidence>
<dbReference type="PANTHER" id="PTHR33946:SF4">
    <property type="entry name" value="COAGULATION FACTOR XI"/>
    <property type="match status" value="1"/>
</dbReference>
<protein>
    <recommendedName>
        <fullName evidence="3">Apple domain-containing protein</fullName>
    </recommendedName>
</protein>
<dbReference type="InterPro" id="IPR003609">
    <property type="entry name" value="Pan_app"/>
</dbReference>
<name>A0A067BSE2_SAPPC</name>
<gene>
    <name evidence="4" type="ORF">SPRG_16852</name>
</gene>
<dbReference type="GO" id="GO:0005576">
    <property type="term" value="C:extracellular region"/>
    <property type="evidence" value="ECO:0007669"/>
    <property type="project" value="InterPro"/>
</dbReference>
<dbReference type="CDD" id="cd01100">
    <property type="entry name" value="APPLE_Factor_XI_like"/>
    <property type="match status" value="2"/>
</dbReference>
<dbReference type="AlphaFoldDB" id="A0A067BSE2"/>
<dbReference type="GeneID" id="24138440"/>
<dbReference type="VEuPathDB" id="FungiDB:SPRG_16852"/>
<keyword evidence="1" id="KW-0677">Repeat</keyword>
<reference evidence="4 5" key="1">
    <citation type="journal article" date="2013" name="PLoS Genet.">
        <title>Distinctive expansion of potential virulence genes in the genome of the oomycete fish pathogen Saprolegnia parasitica.</title>
        <authorList>
            <person name="Jiang R.H."/>
            <person name="de Bruijn I."/>
            <person name="Haas B.J."/>
            <person name="Belmonte R."/>
            <person name="Lobach L."/>
            <person name="Christie J."/>
            <person name="van den Ackerveken G."/>
            <person name="Bottin A."/>
            <person name="Bulone V."/>
            <person name="Diaz-Moreno S.M."/>
            <person name="Dumas B."/>
            <person name="Fan L."/>
            <person name="Gaulin E."/>
            <person name="Govers F."/>
            <person name="Grenville-Briggs L.J."/>
            <person name="Horner N.R."/>
            <person name="Levin J.Z."/>
            <person name="Mammella M."/>
            <person name="Meijer H.J."/>
            <person name="Morris P."/>
            <person name="Nusbaum C."/>
            <person name="Oome S."/>
            <person name="Phillips A.J."/>
            <person name="van Rooyen D."/>
            <person name="Rzeszutek E."/>
            <person name="Saraiva M."/>
            <person name="Secombes C.J."/>
            <person name="Seidl M.F."/>
            <person name="Snel B."/>
            <person name="Stassen J.H."/>
            <person name="Sykes S."/>
            <person name="Tripathy S."/>
            <person name="van den Berg H."/>
            <person name="Vega-Arreguin J.C."/>
            <person name="Wawra S."/>
            <person name="Young S.K."/>
            <person name="Zeng Q."/>
            <person name="Dieguez-Uribeondo J."/>
            <person name="Russ C."/>
            <person name="Tyler B.M."/>
            <person name="van West P."/>
        </authorList>
    </citation>
    <scope>NUCLEOTIDE SEQUENCE [LARGE SCALE GENOMIC DNA]</scope>
    <source>
        <strain evidence="4 5">CBS 223.65</strain>
    </source>
</reference>
<proteinExistence type="predicted"/>
<evidence type="ECO:0000256" key="1">
    <source>
        <dbReference type="ARBA" id="ARBA00022737"/>
    </source>
</evidence>
<feature type="domain" description="Apple" evidence="3">
    <location>
        <begin position="79"/>
        <end position="149"/>
    </location>
</feature>
<dbReference type="Proteomes" id="UP000030745">
    <property type="component" value="Unassembled WGS sequence"/>
</dbReference>
<keyword evidence="5" id="KW-1185">Reference proteome</keyword>
<dbReference type="SMART" id="SM00223">
    <property type="entry name" value="APPLE"/>
    <property type="match status" value="2"/>
</dbReference>
<dbReference type="OrthoDB" id="568194at2759"/>
<dbReference type="KEGG" id="spar:SPRG_16852"/>
<accession>A0A067BSE2</accession>
<dbReference type="Pfam" id="PF14295">
    <property type="entry name" value="PAN_4"/>
    <property type="match status" value="2"/>
</dbReference>
<dbReference type="PROSITE" id="PS50948">
    <property type="entry name" value="PAN"/>
    <property type="match status" value="1"/>
</dbReference>
<evidence type="ECO:0000256" key="2">
    <source>
        <dbReference type="ARBA" id="ARBA00023157"/>
    </source>
</evidence>